<dbReference type="InterPro" id="IPR044000">
    <property type="entry name" value="Phage_tube_2"/>
</dbReference>
<comment type="caution">
    <text evidence="1">The sequence shown here is derived from an EMBL/GenBank/DDBJ whole genome shotgun (WGS) entry which is preliminary data.</text>
</comment>
<dbReference type="Pfam" id="PF18906">
    <property type="entry name" value="Phage_tube_2"/>
    <property type="match status" value="1"/>
</dbReference>
<dbReference type="EMBL" id="JALAZD010000004">
    <property type="protein sequence ID" value="MCI0129212.1"/>
    <property type="molecule type" value="Genomic_DNA"/>
</dbReference>
<gene>
    <name evidence="1" type="ORF">ML536_20460</name>
</gene>
<keyword evidence="2" id="KW-1185">Reference proteome</keyword>
<dbReference type="AlphaFoldDB" id="A0AA41QRU5"/>
<evidence type="ECO:0000313" key="1">
    <source>
        <dbReference type="EMBL" id="MCI0129212.1"/>
    </source>
</evidence>
<sequence>MAYQSGRNIAVSYKPEVAFGQLPGSAGAKAFRPNSGNLTLGKEPIRSNEIRRDGMTTRGRHGSRTVTGQYAGDLSVGTFDDLLEAVFRGTFSPALTLTEADFTSLTTTANTIVAASGDWLALGLRVGDVIRLADHASAANNGRNIRIADLSATTIIVADTLTVNAVADTDVSLTRPKKLIQGLVPRSFTVEEHEADIDGSEVFKGVRVGSVQVQMQPNGMCILTFGLVGQDMEVMTGASAPYFTDPAETVSVGLTAVEAKILLGADEVLDISSIDLTLNLNASGVPVVGSVLTPDVFTNLATVEGTITALKQDVARSEQFLNEDVLSLQLLFEEQGGAPADFCSFFLGNFTLATATKGELGQDNARTQSFTLLTGVDERGGAYDRTIIKYQTSAA</sequence>
<protein>
    <submittedName>
        <fullName evidence="1">Phage tail tube protein</fullName>
    </submittedName>
</protein>
<dbReference type="Proteomes" id="UP001156140">
    <property type="component" value="Unassembled WGS sequence"/>
</dbReference>
<proteinExistence type="predicted"/>
<organism evidence="1 2">
    <name type="scientific">Paradevosia shaoguanensis</name>
    <dbReference type="NCBI Taxonomy" id="1335043"/>
    <lineage>
        <taxon>Bacteria</taxon>
        <taxon>Pseudomonadati</taxon>
        <taxon>Pseudomonadota</taxon>
        <taxon>Alphaproteobacteria</taxon>
        <taxon>Hyphomicrobiales</taxon>
        <taxon>Devosiaceae</taxon>
        <taxon>Paradevosia</taxon>
    </lineage>
</organism>
<name>A0AA41QRU5_9HYPH</name>
<accession>A0AA41QRU5</accession>
<reference evidence="1" key="1">
    <citation type="submission" date="2022-03" db="EMBL/GenBank/DDBJ databases">
        <title>The complete genome sequence of a Methyloterrigena soli.</title>
        <authorList>
            <person name="Zi Z."/>
        </authorList>
    </citation>
    <scope>NUCLEOTIDE SEQUENCE</scope>
    <source>
        <strain evidence="1">M48</strain>
    </source>
</reference>
<dbReference type="RefSeq" id="WP_281737155.1">
    <property type="nucleotide sequence ID" value="NZ_JAKETQ010000004.1"/>
</dbReference>
<evidence type="ECO:0000313" key="2">
    <source>
        <dbReference type="Proteomes" id="UP001156140"/>
    </source>
</evidence>